<dbReference type="Pfam" id="PF15983">
    <property type="entry name" value="DUF4767"/>
    <property type="match status" value="1"/>
</dbReference>
<evidence type="ECO:0000256" key="2">
    <source>
        <dbReference type="SAM" id="Phobius"/>
    </source>
</evidence>
<accession>A0A5E8CQU1</accession>
<keyword evidence="2" id="KW-0812">Transmembrane</keyword>
<name>A0A5E8CQU1_LACAM</name>
<keyword evidence="2" id="KW-0472">Membrane</keyword>
<feature type="compositionally biased region" description="Polar residues" evidence="1">
    <location>
        <begin position="78"/>
        <end position="87"/>
    </location>
</feature>
<sequence>MNKVRKICLIIVACVLVIAAGVMVYLTVQSGKSSNSASEVATSKTVSKNKHKGSSTSSSSLSQSSSSEESSSDDQSSKFAQSGWSSDQEAQLASFMNRFGTKMKQKYKEYNGQESIETLAGEKYPDDFNNRTFKTIIARRQRQSTSAGIHL</sequence>
<keyword evidence="2" id="KW-1133">Transmembrane helix</keyword>
<feature type="compositionally biased region" description="Polar residues" evidence="1">
    <location>
        <begin position="35"/>
        <end position="46"/>
    </location>
</feature>
<evidence type="ECO:0000259" key="3">
    <source>
        <dbReference type="Pfam" id="PF15983"/>
    </source>
</evidence>
<evidence type="ECO:0000256" key="1">
    <source>
        <dbReference type="SAM" id="MobiDB-lite"/>
    </source>
</evidence>
<reference evidence="4 5" key="1">
    <citation type="submission" date="2018-06" db="EMBL/GenBank/DDBJ databases">
        <title>Complete genome sequnece of Lactobacillus amylovorus PMRA3.</title>
        <authorList>
            <person name="Nam Y.-D."/>
            <person name="Chung W.-H."/>
            <person name="Park Y.S."/>
            <person name="Kang J."/>
        </authorList>
    </citation>
    <scope>NUCLEOTIDE SEQUENCE [LARGE SCALE GENOMIC DNA]</scope>
    <source>
        <strain evidence="4 5">PMRA3</strain>
    </source>
</reference>
<organism evidence="4 5">
    <name type="scientific">Lactobacillus amylovorus</name>
    <dbReference type="NCBI Taxonomy" id="1604"/>
    <lineage>
        <taxon>Bacteria</taxon>
        <taxon>Bacillati</taxon>
        <taxon>Bacillota</taxon>
        <taxon>Bacilli</taxon>
        <taxon>Lactobacillales</taxon>
        <taxon>Lactobacillaceae</taxon>
        <taxon>Lactobacillus</taxon>
    </lineage>
</organism>
<feature type="region of interest" description="Disordered" evidence="1">
    <location>
        <begin position="35"/>
        <end position="87"/>
    </location>
</feature>
<proteinExistence type="predicted"/>
<dbReference type="InterPro" id="IPR031927">
    <property type="entry name" value="DUF4767"/>
</dbReference>
<dbReference type="Proteomes" id="UP000312326">
    <property type="component" value="Chromosome"/>
</dbReference>
<feature type="transmembrane region" description="Helical" evidence="2">
    <location>
        <begin position="7"/>
        <end position="28"/>
    </location>
</feature>
<dbReference type="EMBL" id="CP029754">
    <property type="protein sequence ID" value="QDD71057.1"/>
    <property type="molecule type" value="Genomic_DNA"/>
</dbReference>
<feature type="domain" description="DUF4767" evidence="3">
    <location>
        <begin position="83"/>
        <end position="135"/>
    </location>
</feature>
<gene>
    <name evidence="4" type="ORF">DM298_09485</name>
</gene>
<protein>
    <recommendedName>
        <fullName evidence="3">DUF4767 domain-containing protein</fullName>
    </recommendedName>
</protein>
<evidence type="ECO:0000313" key="5">
    <source>
        <dbReference type="Proteomes" id="UP000312326"/>
    </source>
</evidence>
<evidence type="ECO:0000313" key="4">
    <source>
        <dbReference type="EMBL" id="QDD71057.1"/>
    </source>
</evidence>
<dbReference type="AlphaFoldDB" id="A0A5E8CQU1"/>
<feature type="compositionally biased region" description="Low complexity" evidence="1">
    <location>
        <begin position="54"/>
        <end position="69"/>
    </location>
</feature>